<sequence>MSSDLEKKQACKWTDPQTKLLRELCLSHRSVLEASQKDAMTEKRKKHAWEEITSSLNGAFPEAVHDVKDSAKKWSNLKSSAKKVTHDQKKWASATGGGPPHPAIPETLADISLAYANSDGFHSISGGIDTSNMPSQHGMKVASTKAKSLCSLLYFLK</sequence>
<feature type="domain" description="Myb/SANT-like DNA-binding" evidence="5">
    <location>
        <begin position="12"/>
        <end position="83"/>
    </location>
</feature>
<proteinExistence type="predicted"/>
<keyword evidence="6" id="KW-1185">Reference proteome</keyword>
<evidence type="ECO:0000256" key="2">
    <source>
        <dbReference type="ARBA" id="ARBA00016807"/>
    </source>
</evidence>
<dbReference type="Pfam" id="PF13873">
    <property type="entry name" value="Myb_DNA-bind_5"/>
    <property type="match status" value="1"/>
</dbReference>
<dbReference type="GO" id="GO:0005634">
    <property type="term" value="C:nucleus"/>
    <property type="evidence" value="ECO:0007669"/>
    <property type="project" value="TreeGrafter"/>
</dbReference>
<comment type="subunit">
    <text evidence="1">Self-associates forming complexes of several hundred monomers.</text>
</comment>
<dbReference type="PANTHER" id="PTHR23098:SF16">
    <property type="entry name" value="REGULATORY PROTEIN ZESTE"/>
    <property type="match status" value="1"/>
</dbReference>
<dbReference type="OMA" id="STHECKE"/>
<reference evidence="7" key="1">
    <citation type="submission" date="2022-11" db="UniProtKB">
        <authorList>
            <consortium name="WormBaseParasite"/>
        </authorList>
    </citation>
    <scope>IDENTIFICATION</scope>
</reference>
<evidence type="ECO:0000313" key="7">
    <source>
        <dbReference type="WBParaSite" id="nRc.2.0.1.t28007-RA"/>
    </source>
</evidence>
<evidence type="ECO:0000313" key="6">
    <source>
        <dbReference type="Proteomes" id="UP000887565"/>
    </source>
</evidence>
<protein>
    <recommendedName>
        <fullName evidence="2">Regulatory protein zeste</fullName>
    </recommendedName>
</protein>
<dbReference type="AlphaFoldDB" id="A0A915JPI8"/>
<name>A0A915JPI8_ROMCU</name>
<dbReference type="WBParaSite" id="nRc.2.0.1.t28007-RA">
    <property type="protein sequence ID" value="nRc.2.0.1.t28007-RA"/>
    <property type="gene ID" value="nRc.2.0.1.g28007"/>
</dbReference>
<evidence type="ECO:0000256" key="4">
    <source>
        <dbReference type="SAM" id="MobiDB-lite"/>
    </source>
</evidence>
<evidence type="ECO:0000256" key="3">
    <source>
        <dbReference type="ARBA" id="ARBA00025466"/>
    </source>
</evidence>
<dbReference type="Proteomes" id="UP000887565">
    <property type="component" value="Unplaced"/>
</dbReference>
<evidence type="ECO:0000259" key="5">
    <source>
        <dbReference type="Pfam" id="PF13873"/>
    </source>
</evidence>
<evidence type="ECO:0000256" key="1">
    <source>
        <dbReference type="ARBA" id="ARBA00011764"/>
    </source>
</evidence>
<comment type="function">
    <text evidence="3">Involved in transvection phenomena (= synapsis-dependent gene expression), where the synaptic pairing of chromosomes carrying genes with which zeste interacts influences the expression of these genes. Zeste binds to DNA and stimulates transcription from a nearby promoter.</text>
</comment>
<feature type="region of interest" description="Disordered" evidence="4">
    <location>
        <begin position="82"/>
        <end position="103"/>
    </location>
</feature>
<dbReference type="PANTHER" id="PTHR23098">
    <property type="entry name" value="AGAP001331-PA-RELATED"/>
    <property type="match status" value="1"/>
</dbReference>
<organism evidence="6 7">
    <name type="scientific">Romanomermis culicivorax</name>
    <name type="common">Nematode worm</name>
    <dbReference type="NCBI Taxonomy" id="13658"/>
    <lineage>
        <taxon>Eukaryota</taxon>
        <taxon>Metazoa</taxon>
        <taxon>Ecdysozoa</taxon>
        <taxon>Nematoda</taxon>
        <taxon>Enoplea</taxon>
        <taxon>Dorylaimia</taxon>
        <taxon>Mermithida</taxon>
        <taxon>Mermithoidea</taxon>
        <taxon>Mermithidae</taxon>
        <taxon>Romanomermis</taxon>
    </lineage>
</organism>
<dbReference type="InterPro" id="IPR028002">
    <property type="entry name" value="Myb_DNA-bind_5"/>
</dbReference>
<accession>A0A915JPI8</accession>